<evidence type="ECO:0000313" key="3">
    <source>
        <dbReference type="EMBL" id="NWK55479.1"/>
    </source>
</evidence>
<feature type="transmembrane region" description="Helical" evidence="2">
    <location>
        <begin position="40"/>
        <end position="59"/>
    </location>
</feature>
<feature type="transmembrane region" description="Helical" evidence="2">
    <location>
        <begin position="150"/>
        <end position="170"/>
    </location>
</feature>
<dbReference type="EMBL" id="JACBAZ010000002">
    <property type="protein sequence ID" value="NWK55479.1"/>
    <property type="molecule type" value="Genomic_DNA"/>
</dbReference>
<protein>
    <submittedName>
        <fullName evidence="3">HdeD family acid-resistance protein</fullName>
    </submittedName>
</protein>
<dbReference type="Pfam" id="PF03729">
    <property type="entry name" value="DUF308"/>
    <property type="match status" value="1"/>
</dbReference>
<keyword evidence="2" id="KW-0812">Transmembrane</keyword>
<feature type="transmembrane region" description="Helical" evidence="2">
    <location>
        <begin position="93"/>
        <end position="113"/>
    </location>
</feature>
<dbReference type="InterPro" id="IPR005325">
    <property type="entry name" value="DUF308_memb"/>
</dbReference>
<feature type="region of interest" description="Disordered" evidence="1">
    <location>
        <begin position="1"/>
        <end position="26"/>
    </location>
</feature>
<gene>
    <name evidence="3" type="ORF">HW115_07640</name>
</gene>
<comment type="caution">
    <text evidence="3">The sequence shown here is derived from an EMBL/GenBank/DDBJ whole genome shotgun (WGS) entry which is preliminary data.</text>
</comment>
<feature type="transmembrane region" description="Helical" evidence="2">
    <location>
        <begin position="65"/>
        <end position="86"/>
    </location>
</feature>
<dbReference type="RefSeq" id="WP_178931992.1">
    <property type="nucleotide sequence ID" value="NZ_JACBAZ010000002.1"/>
</dbReference>
<organism evidence="3 4">
    <name type="scientific">Oceaniferula marina</name>
    <dbReference type="NCBI Taxonomy" id="2748318"/>
    <lineage>
        <taxon>Bacteria</taxon>
        <taxon>Pseudomonadati</taxon>
        <taxon>Verrucomicrobiota</taxon>
        <taxon>Verrucomicrobiia</taxon>
        <taxon>Verrucomicrobiales</taxon>
        <taxon>Verrucomicrobiaceae</taxon>
        <taxon>Oceaniferula</taxon>
    </lineage>
</organism>
<accession>A0A851GE89</accession>
<feature type="transmembrane region" description="Helical" evidence="2">
    <location>
        <begin position="119"/>
        <end position="138"/>
    </location>
</feature>
<keyword evidence="2" id="KW-1133">Transmembrane helix</keyword>
<keyword evidence="2" id="KW-0472">Membrane</keyword>
<proteinExistence type="predicted"/>
<name>A0A851GE89_9BACT</name>
<evidence type="ECO:0000256" key="1">
    <source>
        <dbReference type="SAM" id="MobiDB-lite"/>
    </source>
</evidence>
<keyword evidence="4" id="KW-1185">Reference proteome</keyword>
<dbReference type="PANTHER" id="PTHR34989:SF1">
    <property type="entry name" value="PROTEIN HDED"/>
    <property type="match status" value="1"/>
</dbReference>
<evidence type="ECO:0000313" key="4">
    <source>
        <dbReference type="Proteomes" id="UP000557872"/>
    </source>
</evidence>
<sequence length="218" mass="22822">MTQPSDHSPDTAPDTPDTPGAPAHGAIEQNDPLAQSVKKGAGWVITLGIATILLGLFALSSPFYVGIAIQYFVGAALAVGGIFQIIHAFKAGVAHSVFAIISGVLAIACGGLMLAKPILGLGVITLFLIAYFMADGMIKIIQAFKIRPRAGWGWILVSGVITLLLGLVLWRNWPVSGALALGILFGINLIFDGWAMIFTGTTVRGAIKTGDRNSVKNN</sequence>
<reference evidence="3 4" key="1">
    <citation type="submission" date="2020-07" db="EMBL/GenBank/DDBJ databases">
        <title>Roseicoccus Jingziensis gen. nov., sp. nov., isolated from coastal seawater.</title>
        <authorList>
            <person name="Feng X."/>
        </authorList>
    </citation>
    <scope>NUCLEOTIDE SEQUENCE [LARGE SCALE GENOMIC DNA]</scope>
    <source>
        <strain evidence="3 4">N1E253</strain>
    </source>
</reference>
<dbReference type="PANTHER" id="PTHR34989">
    <property type="entry name" value="PROTEIN HDED"/>
    <property type="match status" value="1"/>
</dbReference>
<dbReference type="Proteomes" id="UP000557872">
    <property type="component" value="Unassembled WGS sequence"/>
</dbReference>
<dbReference type="InterPro" id="IPR052712">
    <property type="entry name" value="Acid_resist_chaperone_HdeD"/>
</dbReference>
<evidence type="ECO:0000256" key="2">
    <source>
        <dbReference type="SAM" id="Phobius"/>
    </source>
</evidence>
<dbReference type="GO" id="GO:0005886">
    <property type="term" value="C:plasma membrane"/>
    <property type="evidence" value="ECO:0007669"/>
    <property type="project" value="TreeGrafter"/>
</dbReference>
<dbReference type="AlphaFoldDB" id="A0A851GE89"/>
<feature type="transmembrane region" description="Helical" evidence="2">
    <location>
        <begin position="176"/>
        <end position="198"/>
    </location>
</feature>
<feature type="compositionally biased region" description="Low complexity" evidence="1">
    <location>
        <begin position="10"/>
        <end position="23"/>
    </location>
</feature>